<dbReference type="InterPro" id="IPR005656">
    <property type="entry name" value="MmgE_PrpD"/>
</dbReference>
<keyword evidence="5" id="KW-1185">Reference proteome</keyword>
<dbReference type="Proteomes" id="UP001595583">
    <property type="component" value="Unassembled WGS sequence"/>
</dbReference>
<dbReference type="Pfam" id="PF03972">
    <property type="entry name" value="MmgE_PrpD_N"/>
    <property type="match status" value="1"/>
</dbReference>
<dbReference type="Pfam" id="PF19305">
    <property type="entry name" value="MmgE_PrpD_C"/>
    <property type="match status" value="1"/>
</dbReference>
<evidence type="ECO:0000313" key="5">
    <source>
        <dbReference type="Proteomes" id="UP001595583"/>
    </source>
</evidence>
<evidence type="ECO:0000256" key="1">
    <source>
        <dbReference type="ARBA" id="ARBA00006174"/>
    </source>
</evidence>
<dbReference type="Gene3D" id="3.30.1330.120">
    <property type="entry name" value="2-methylcitrate dehydratase PrpD"/>
    <property type="match status" value="1"/>
</dbReference>
<dbReference type="PANTHER" id="PTHR16943:SF8">
    <property type="entry name" value="2-METHYLCITRATE DEHYDRATASE"/>
    <property type="match status" value="1"/>
</dbReference>
<dbReference type="Gene3D" id="1.10.4100.10">
    <property type="entry name" value="2-methylcitrate dehydratase PrpD"/>
    <property type="match status" value="1"/>
</dbReference>
<dbReference type="EMBL" id="JBHRTK010000010">
    <property type="protein sequence ID" value="MFC3206245.1"/>
    <property type="molecule type" value="Genomic_DNA"/>
</dbReference>
<dbReference type="InterPro" id="IPR042183">
    <property type="entry name" value="MmgE/PrpD_sf_1"/>
</dbReference>
<dbReference type="RefSeq" id="WP_378220061.1">
    <property type="nucleotide sequence ID" value="NZ_JBHRTK010000010.1"/>
</dbReference>
<accession>A0ABV7K9R3</accession>
<organism evidence="4 5">
    <name type="scientific">Aquamicrobium soli</name>
    <dbReference type="NCBI Taxonomy" id="1811518"/>
    <lineage>
        <taxon>Bacteria</taxon>
        <taxon>Pseudomonadati</taxon>
        <taxon>Pseudomonadota</taxon>
        <taxon>Alphaproteobacteria</taxon>
        <taxon>Hyphomicrobiales</taxon>
        <taxon>Phyllobacteriaceae</taxon>
        <taxon>Aquamicrobium</taxon>
    </lineage>
</organism>
<evidence type="ECO:0000259" key="2">
    <source>
        <dbReference type="Pfam" id="PF03972"/>
    </source>
</evidence>
<dbReference type="InterPro" id="IPR045336">
    <property type="entry name" value="MmgE_PrpD_N"/>
</dbReference>
<dbReference type="SUPFAM" id="SSF103378">
    <property type="entry name" value="2-methylcitrate dehydratase PrpD"/>
    <property type="match status" value="1"/>
</dbReference>
<comment type="similarity">
    <text evidence="1">Belongs to the PrpD family.</text>
</comment>
<dbReference type="InterPro" id="IPR045337">
    <property type="entry name" value="MmgE_PrpD_C"/>
</dbReference>
<name>A0ABV7K9R3_9HYPH</name>
<reference evidence="5" key="1">
    <citation type="journal article" date="2019" name="Int. J. Syst. Evol. Microbiol.">
        <title>The Global Catalogue of Microorganisms (GCM) 10K type strain sequencing project: providing services to taxonomists for standard genome sequencing and annotation.</title>
        <authorList>
            <consortium name="The Broad Institute Genomics Platform"/>
            <consortium name="The Broad Institute Genome Sequencing Center for Infectious Disease"/>
            <person name="Wu L."/>
            <person name="Ma J."/>
        </authorList>
    </citation>
    <scope>NUCLEOTIDE SEQUENCE [LARGE SCALE GENOMIC DNA]</scope>
    <source>
        <strain evidence="5">KCTC 52165</strain>
    </source>
</reference>
<evidence type="ECO:0000313" key="4">
    <source>
        <dbReference type="EMBL" id="MFC3206245.1"/>
    </source>
</evidence>
<feature type="domain" description="MmgE/PrpD C-terminal" evidence="3">
    <location>
        <begin position="277"/>
        <end position="431"/>
    </location>
</feature>
<dbReference type="InterPro" id="IPR036148">
    <property type="entry name" value="MmgE/PrpD_sf"/>
</dbReference>
<gene>
    <name evidence="4" type="ORF">ACFOHJ_08495</name>
</gene>
<sequence length="463" mass="48901">MAHHDIPAPGSSVAERFAGWAAALEVGAIPSEVRQTATCALIDHAGLAVSARNEDYTKAVVDSWDGAGACTAFGQARGFDMAGAALVNGTAAHGEDYDDTFEGSPMHTSAVVIPAALAAAERFGASGEDVLRGIVAGAELMCRMAIVAPTAQHRAGFHPTAVAGTLGAAAAVAVTLRMSARQMTDALGVAGSMASGIIEYLSEGTWTKRLHPGWAAQSGIRAALMGREGFLGPRTVFEGEHGFFFAFGVNTIQPELARITADLGEDWHCGRIAFKPYACGTMVQPFIDCAIRLAREGLPVDRIASVLCRVGEGTVHRLWEPLAEKRKPSTPYSAKFSVPFGVAVGLVDQAAGLGQFTDARIVDPAILDLAGRVSYEIDPKDEYPRNYTGTVIVTLDDGRTFEAHQPHLRGGVRERLGLDEITAKFRANCAYGGWSDSRANDLAEWATGLFSAPDLAGLARFRG</sequence>
<evidence type="ECO:0000259" key="3">
    <source>
        <dbReference type="Pfam" id="PF19305"/>
    </source>
</evidence>
<dbReference type="InterPro" id="IPR042188">
    <property type="entry name" value="MmgE/PrpD_sf_2"/>
</dbReference>
<protein>
    <submittedName>
        <fullName evidence="4">MmgE/PrpD family protein</fullName>
    </submittedName>
</protein>
<dbReference type="PANTHER" id="PTHR16943">
    <property type="entry name" value="2-METHYLCITRATE DEHYDRATASE-RELATED"/>
    <property type="match status" value="1"/>
</dbReference>
<proteinExistence type="inferred from homology"/>
<comment type="caution">
    <text evidence="4">The sequence shown here is derived from an EMBL/GenBank/DDBJ whole genome shotgun (WGS) entry which is preliminary data.</text>
</comment>
<feature type="domain" description="MmgE/PrpD N-terminal" evidence="2">
    <location>
        <begin position="15"/>
        <end position="247"/>
    </location>
</feature>